<dbReference type="Proteomes" id="UP000001623">
    <property type="component" value="Chromosome"/>
</dbReference>
<dbReference type="PROSITE" id="PS51257">
    <property type="entry name" value="PROKAR_LIPOPROTEIN"/>
    <property type="match status" value="1"/>
</dbReference>
<reference evidence="2 3" key="1">
    <citation type="submission" date="2010-10" db="EMBL/GenBank/DDBJ databases">
        <title>Complete sequence of Mesorhizobium opportunistum WSM2075.</title>
        <authorList>
            <consortium name="US DOE Joint Genome Institute"/>
            <person name="Lucas S."/>
            <person name="Copeland A."/>
            <person name="Lapidus A."/>
            <person name="Cheng J.-F."/>
            <person name="Bruce D."/>
            <person name="Goodwin L."/>
            <person name="Pitluck S."/>
            <person name="Chertkov O."/>
            <person name="Misra M."/>
            <person name="Detter J.C."/>
            <person name="Han C."/>
            <person name="Tapia R."/>
            <person name="Land M."/>
            <person name="Hauser L."/>
            <person name="Kyrpides N."/>
            <person name="Ovchinnikova G."/>
            <person name="Mavrommatis K.M."/>
            <person name="Tiwari R.P."/>
            <person name="Howieson J.G."/>
            <person name="O'Hara G.W."/>
            <person name="Nandasena K.G."/>
            <person name="Woyke T."/>
        </authorList>
    </citation>
    <scope>NUCLEOTIDE SEQUENCE [LARGE SCALE GENOMIC DNA]</scope>
    <source>
        <strain evidence="3">LMG 24607 / HAMBI 3007 / WSM2075</strain>
    </source>
</reference>
<proteinExistence type="predicted"/>
<dbReference type="HOGENOM" id="CLU_2617902_0_0_5"/>
<feature type="transmembrane region" description="Helical" evidence="1">
    <location>
        <begin position="9"/>
        <end position="30"/>
    </location>
</feature>
<organism evidence="2 3">
    <name type="scientific">Mesorhizobium opportunistum (strain LMG 24607 / HAMBI 3007 / WSM2075)</name>
    <dbReference type="NCBI Taxonomy" id="536019"/>
    <lineage>
        <taxon>Bacteria</taxon>
        <taxon>Pseudomonadati</taxon>
        <taxon>Pseudomonadota</taxon>
        <taxon>Alphaproteobacteria</taxon>
        <taxon>Hyphomicrobiales</taxon>
        <taxon>Phyllobacteriaceae</taxon>
        <taxon>Mesorhizobium</taxon>
    </lineage>
</organism>
<evidence type="ECO:0000313" key="3">
    <source>
        <dbReference type="Proteomes" id="UP000001623"/>
    </source>
</evidence>
<sequence>MRSSQMEKYVWASILYYAVAVVASVLLVAACLSGLGVAWTLIAIFGYFALIASLNIWRRRRHPRSLYQVELTKWRLDS</sequence>
<dbReference type="EMBL" id="CP002279">
    <property type="protein sequence ID" value="AEH86890.1"/>
    <property type="molecule type" value="Genomic_DNA"/>
</dbReference>
<keyword evidence="1" id="KW-1133">Transmembrane helix</keyword>
<accession>F7YFT5</accession>
<keyword evidence="1" id="KW-0472">Membrane</keyword>
<evidence type="ECO:0000256" key="1">
    <source>
        <dbReference type="SAM" id="Phobius"/>
    </source>
</evidence>
<evidence type="ECO:0000313" key="2">
    <source>
        <dbReference type="EMBL" id="AEH86890.1"/>
    </source>
</evidence>
<name>F7YFT5_MESOW</name>
<gene>
    <name evidence="2" type="ordered locus">Mesop_2416</name>
</gene>
<keyword evidence="1" id="KW-0812">Transmembrane</keyword>
<feature type="transmembrane region" description="Helical" evidence="1">
    <location>
        <begin position="36"/>
        <end position="57"/>
    </location>
</feature>
<dbReference type="KEGG" id="mop:Mesop_2416"/>
<dbReference type="AlphaFoldDB" id="F7YFT5"/>
<protein>
    <submittedName>
        <fullName evidence="2">Uncharacterized protein</fullName>
    </submittedName>
</protein>